<evidence type="ECO:0000313" key="1">
    <source>
        <dbReference type="EMBL" id="EFD01216.1"/>
    </source>
</evidence>
<reference evidence="1 2" key="1">
    <citation type="submission" date="2010-01" db="EMBL/GenBank/DDBJ databases">
        <authorList>
            <person name="Weinstock G."/>
            <person name="Sodergren E."/>
            <person name="Clifton S."/>
            <person name="Fulton L."/>
            <person name="Fulton B."/>
            <person name="Courtney L."/>
            <person name="Fronick C."/>
            <person name="Harrison M."/>
            <person name="Strong C."/>
            <person name="Farmer C."/>
            <person name="Delahaunty K."/>
            <person name="Markovic C."/>
            <person name="Hall O."/>
            <person name="Minx P."/>
            <person name="Tomlinson C."/>
            <person name="Mitreva M."/>
            <person name="Nelson J."/>
            <person name="Hou S."/>
            <person name="Wollam A."/>
            <person name="Pepin K.H."/>
            <person name="Johnson M."/>
            <person name="Bhonagiri V."/>
            <person name="Nash W.E."/>
            <person name="Warren W."/>
            <person name="Chinwalla A."/>
            <person name="Mardis E.R."/>
            <person name="Wilson R.K."/>
        </authorList>
    </citation>
    <scope>NUCLEOTIDE SEQUENCE [LARGE SCALE GENOMIC DNA]</scope>
    <source>
        <strain evidence="1 2">DSM 13479</strain>
    </source>
</reference>
<evidence type="ECO:0000313" key="2">
    <source>
        <dbReference type="Proteomes" id="UP000004968"/>
    </source>
</evidence>
<accession>D3AAB7</accession>
<organism evidence="1 2">
    <name type="scientific">Hungatella hathewayi DSM 13479</name>
    <dbReference type="NCBI Taxonomy" id="566550"/>
    <lineage>
        <taxon>Bacteria</taxon>
        <taxon>Bacillati</taxon>
        <taxon>Bacillota</taxon>
        <taxon>Clostridia</taxon>
        <taxon>Lachnospirales</taxon>
        <taxon>Lachnospiraceae</taxon>
        <taxon>Hungatella</taxon>
    </lineage>
</organism>
<proteinExistence type="predicted"/>
<gene>
    <name evidence="1" type="ORF">CLOSTHATH_00538</name>
</gene>
<dbReference type="AlphaFoldDB" id="D3AAB7"/>
<dbReference type="Proteomes" id="UP000004968">
    <property type="component" value="Unassembled WGS sequence"/>
</dbReference>
<protein>
    <submittedName>
        <fullName evidence="1">Uncharacterized protein</fullName>
    </submittedName>
</protein>
<comment type="caution">
    <text evidence="1">The sequence shown here is derived from an EMBL/GenBank/DDBJ whole genome shotgun (WGS) entry which is preliminary data.</text>
</comment>
<dbReference type="HOGENOM" id="CLU_3118648_0_0_9"/>
<dbReference type="EMBL" id="ACIO01000032">
    <property type="protein sequence ID" value="EFD01216.1"/>
    <property type="molecule type" value="Genomic_DNA"/>
</dbReference>
<sequence>MRSGSREEHFRLVDRIFYFLGHFENYFQNDLEIEMGTGYTKDGRTEDCRR</sequence>
<name>D3AAB7_9FIRM</name>